<dbReference type="InterPro" id="IPR036890">
    <property type="entry name" value="HATPase_C_sf"/>
</dbReference>
<keyword evidence="8" id="KW-0902">Two-component regulatory system</keyword>
<dbReference type="EC" id="2.7.13.3" evidence="2"/>
<evidence type="ECO:0000313" key="12">
    <source>
        <dbReference type="Proteomes" id="UP000535838"/>
    </source>
</evidence>
<feature type="transmembrane region" description="Helical" evidence="9">
    <location>
        <begin position="129"/>
        <end position="150"/>
    </location>
</feature>
<evidence type="ECO:0000256" key="3">
    <source>
        <dbReference type="ARBA" id="ARBA00022553"/>
    </source>
</evidence>
<dbReference type="InterPro" id="IPR035965">
    <property type="entry name" value="PAS-like_dom_sf"/>
</dbReference>
<proteinExistence type="predicted"/>
<keyword evidence="12" id="KW-1185">Reference proteome</keyword>
<evidence type="ECO:0000313" key="11">
    <source>
        <dbReference type="EMBL" id="MBB6637957.1"/>
    </source>
</evidence>
<dbReference type="SUPFAM" id="SSF55874">
    <property type="entry name" value="ATPase domain of HSP90 chaperone/DNA topoisomerase II/histidine kinase"/>
    <property type="match status" value="1"/>
</dbReference>
<keyword evidence="3" id="KW-0597">Phosphoprotein</keyword>
<dbReference type="GO" id="GO:0000155">
    <property type="term" value="F:phosphorelay sensor kinase activity"/>
    <property type="evidence" value="ECO:0007669"/>
    <property type="project" value="InterPro"/>
</dbReference>
<keyword evidence="4" id="KW-0808">Transferase</keyword>
<dbReference type="Proteomes" id="UP000535838">
    <property type="component" value="Unassembled WGS sequence"/>
</dbReference>
<dbReference type="RefSeq" id="WP_185123167.1">
    <property type="nucleotide sequence ID" value="NZ_JACJVQ010000027.1"/>
</dbReference>
<dbReference type="InterPro" id="IPR036097">
    <property type="entry name" value="HisK_dim/P_sf"/>
</dbReference>
<dbReference type="Pfam" id="PF02518">
    <property type="entry name" value="HATPase_c"/>
    <property type="match status" value="1"/>
</dbReference>
<evidence type="ECO:0000256" key="6">
    <source>
        <dbReference type="ARBA" id="ARBA00022777"/>
    </source>
</evidence>
<feature type="transmembrane region" description="Helical" evidence="9">
    <location>
        <begin position="95"/>
        <end position="117"/>
    </location>
</feature>
<evidence type="ECO:0000256" key="1">
    <source>
        <dbReference type="ARBA" id="ARBA00000085"/>
    </source>
</evidence>
<dbReference type="PROSITE" id="PS50109">
    <property type="entry name" value="HIS_KIN"/>
    <property type="match status" value="1"/>
</dbReference>
<comment type="caution">
    <text evidence="11">The sequence shown here is derived from an EMBL/GenBank/DDBJ whole genome shotgun (WGS) entry which is preliminary data.</text>
</comment>
<dbReference type="CDD" id="cd00082">
    <property type="entry name" value="HisKA"/>
    <property type="match status" value="1"/>
</dbReference>
<accession>A0A841T7X1</accession>
<keyword evidence="7" id="KW-0067">ATP-binding</keyword>
<dbReference type="SUPFAM" id="SSF47384">
    <property type="entry name" value="Homodimeric domain of signal transducing histidine kinase"/>
    <property type="match status" value="1"/>
</dbReference>
<feature type="domain" description="Histidine kinase" evidence="10">
    <location>
        <begin position="341"/>
        <end position="546"/>
    </location>
</feature>
<dbReference type="InterPro" id="IPR003594">
    <property type="entry name" value="HATPase_dom"/>
</dbReference>
<feature type="transmembrane region" description="Helical" evidence="9">
    <location>
        <begin position="5"/>
        <end position="24"/>
    </location>
</feature>
<evidence type="ECO:0000256" key="7">
    <source>
        <dbReference type="ARBA" id="ARBA00022840"/>
    </source>
</evidence>
<dbReference type="AlphaFoldDB" id="A0A841T7X1"/>
<dbReference type="SMART" id="SM00387">
    <property type="entry name" value="HATPase_c"/>
    <property type="match status" value="1"/>
</dbReference>
<keyword evidence="9" id="KW-0812">Transmembrane</keyword>
<comment type="catalytic activity">
    <reaction evidence="1">
        <text>ATP + protein L-histidine = ADP + protein N-phospho-L-histidine.</text>
        <dbReference type="EC" id="2.7.13.3"/>
    </reaction>
</comment>
<name>A0A841T7X1_9BACL</name>
<gene>
    <name evidence="11" type="ORF">H7B67_27840</name>
</gene>
<evidence type="ECO:0000256" key="8">
    <source>
        <dbReference type="ARBA" id="ARBA00023012"/>
    </source>
</evidence>
<dbReference type="Pfam" id="PF13426">
    <property type="entry name" value="PAS_9"/>
    <property type="match status" value="1"/>
</dbReference>
<dbReference type="GO" id="GO:0005524">
    <property type="term" value="F:ATP binding"/>
    <property type="evidence" value="ECO:0007669"/>
    <property type="project" value="UniProtKB-KW"/>
</dbReference>
<reference evidence="11 12" key="1">
    <citation type="submission" date="2020-08" db="EMBL/GenBank/DDBJ databases">
        <title>Cohnella phylogeny.</title>
        <authorList>
            <person name="Dunlap C."/>
        </authorList>
    </citation>
    <scope>NUCLEOTIDE SEQUENCE [LARGE SCALE GENOMIC DNA]</scope>
    <source>
        <strain evidence="11 12">DSM 25241</strain>
    </source>
</reference>
<dbReference type="GO" id="GO:0071555">
    <property type="term" value="P:cell wall organization"/>
    <property type="evidence" value="ECO:0007669"/>
    <property type="project" value="InterPro"/>
</dbReference>
<dbReference type="SMART" id="SM00388">
    <property type="entry name" value="HisKA"/>
    <property type="match status" value="1"/>
</dbReference>
<dbReference type="InterPro" id="IPR004358">
    <property type="entry name" value="Sig_transdc_His_kin-like_C"/>
</dbReference>
<evidence type="ECO:0000256" key="9">
    <source>
        <dbReference type="SAM" id="Phobius"/>
    </source>
</evidence>
<dbReference type="PANTHER" id="PTHR43065">
    <property type="entry name" value="SENSOR HISTIDINE KINASE"/>
    <property type="match status" value="1"/>
</dbReference>
<dbReference type="Gene3D" id="3.30.450.20">
    <property type="entry name" value="PAS domain"/>
    <property type="match status" value="1"/>
</dbReference>
<dbReference type="SMART" id="SM00091">
    <property type="entry name" value="PAS"/>
    <property type="match status" value="1"/>
</dbReference>
<keyword evidence="9" id="KW-0472">Membrane</keyword>
<sequence>MVWQYILLQTLIALLPIGAMLLWLTKPERLRHIPVAIVAASGVSLLLGMLSRYPLHSESIINFRLIPYIIGSLYGGIPGASLLTVLYMVSRLLQVSTTFSIALLGLFFLLIVPYLFTRIQRFQAADRAGRLRIGFCGFLATSIPFVVAAIHDANTGDSGFWYWMYIVIFGLGSAAIILFSIQTLELSIDRIKLQVELQEVSSNYRKEVKRLQEFIDISPLVAIFIDGQGRITQLNEMALKLLSPYDRSGVLHRPYWSVLNMFGSETLFDSITKVMKGAERESEVVRFRNRLFYTAVCAWRDEAKQETGAVLIAHDMTELQQLKDEVDKMERLSLVGQMAASITHEIRNPMAVIRGFIQLLNERSPNEHHSYFHIILQELDRANNIINDFLSLAQNRIVEKNTRKLNEVLEDLMPLISADANMRGQMIELRIEEDIQPLELNVKEIKQLILNLARNGMEAMTDKGILRIELKNIEDGVQLKVRDTGIGIPPEKLERLFEPFFTTKTNGTGLGLALCLSIVERHHGKIQVESKTGEGTTFIVSFNKYKAGQLTAGA</sequence>
<evidence type="ECO:0000256" key="5">
    <source>
        <dbReference type="ARBA" id="ARBA00022741"/>
    </source>
</evidence>
<protein>
    <recommendedName>
        <fullName evidence="2">histidine kinase</fullName>
        <ecNumber evidence="2">2.7.13.3</ecNumber>
    </recommendedName>
</protein>
<evidence type="ECO:0000256" key="4">
    <source>
        <dbReference type="ARBA" id="ARBA00022679"/>
    </source>
</evidence>
<dbReference type="PRINTS" id="PR00344">
    <property type="entry name" value="BCTRLSENSOR"/>
</dbReference>
<feature type="transmembrane region" description="Helical" evidence="9">
    <location>
        <begin position="30"/>
        <end position="53"/>
    </location>
</feature>
<dbReference type="PANTHER" id="PTHR43065:SF46">
    <property type="entry name" value="C4-DICARBOXYLATE TRANSPORT SENSOR PROTEIN DCTB"/>
    <property type="match status" value="1"/>
</dbReference>
<feature type="transmembrane region" description="Helical" evidence="9">
    <location>
        <begin position="162"/>
        <end position="181"/>
    </location>
</feature>
<dbReference type="InterPro" id="IPR000014">
    <property type="entry name" value="PAS"/>
</dbReference>
<keyword evidence="9" id="KW-1133">Transmembrane helix</keyword>
<dbReference type="InterPro" id="IPR003661">
    <property type="entry name" value="HisK_dim/P_dom"/>
</dbReference>
<dbReference type="SUPFAM" id="SSF55785">
    <property type="entry name" value="PYP-like sensor domain (PAS domain)"/>
    <property type="match status" value="1"/>
</dbReference>
<dbReference type="Gene3D" id="3.30.565.10">
    <property type="entry name" value="Histidine kinase-like ATPase, C-terminal domain"/>
    <property type="match status" value="1"/>
</dbReference>
<dbReference type="EMBL" id="JACJVQ010000027">
    <property type="protein sequence ID" value="MBB6637957.1"/>
    <property type="molecule type" value="Genomic_DNA"/>
</dbReference>
<dbReference type="Gene3D" id="1.10.287.130">
    <property type="match status" value="1"/>
</dbReference>
<evidence type="ECO:0000259" key="10">
    <source>
        <dbReference type="PROSITE" id="PS50109"/>
    </source>
</evidence>
<evidence type="ECO:0000256" key="2">
    <source>
        <dbReference type="ARBA" id="ARBA00012438"/>
    </source>
</evidence>
<keyword evidence="6 11" id="KW-0418">Kinase</keyword>
<feature type="transmembrane region" description="Helical" evidence="9">
    <location>
        <begin position="65"/>
        <end position="89"/>
    </location>
</feature>
<dbReference type="GO" id="GO:0005886">
    <property type="term" value="C:plasma membrane"/>
    <property type="evidence" value="ECO:0007669"/>
    <property type="project" value="UniProtKB-SubCell"/>
</dbReference>
<dbReference type="InterPro" id="IPR005467">
    <property type="entry name" value="His_kinase_dom"/>
</dbReference>
<organism evidence="11 12">
    <name type="scientific">Cohnella thailandensis</name>
    <dbReference type="NCBI Taxonomy" id="557557"/>
    <lineage>
        <taxon>Bacteria</taxon>
        <taxon>Bacillati</taxon>
        <taxon>Bacillota</taxon>
        <taxon>Bacilli</taxon>
        <taxon>Bacillales</taxon>
        <taxon>Paenibacillaceae</taxon>
        <taxon>Cohnella</taxon>
    </lineage>
</organism>
<keyword evidence="5" id="KW-0547">Nucleotide-binding</keyword>
<dbReference type="Pfam" id="PF00512">
    <property type="entry name" value="HisKA"/>
    <property type="match status" value="1"/>
</dbReference>